<protein>
    <submittedName>
        <fullName evidence="3">ParB N-terminal domain-containing protein</fullName>
    </submittedName>
    <submittedName>
        <fullName evidence="5">Plasmid partitioning protein RepB C-terminal domain-containing protein</fullName>
    </submittedName>
    <submittedName>
        <fullName evidence="4">RepB plasmid partitioning protein</fullName>
    </submittedName>
</protein>
<dbReference type="SUPFAM" id="SSF109709">
    <property type="entry name" value="KorB DNA-binding domain-like"/>
    <property type="match status" value="1"/>
</dbReference>
<feature type="domain" description="RepB plasmid partition" evidence="2">
    <location>
        <begin position="97"/>
        <end position="276"/>
    </location>
</feature>
<evidence type="ECO:0000256" key="1">
    <source>
        <dbReference type="SAM" id="Coils"/>
    </source>
</evidence>
<dbReference type="EMBL" id="DABDSA010000005">
    <property type="protein sequence ID" value="HAI2140935.1"/>
    <property type="molecule type" value="Genomic_DNA"/>
</dbReference>
<reference evidence="3" key="1">
    <citation type="journal article" date="2018" name="Genome Biol.">
        <title>SKESA: strategic k-mer extension for scrupulous assemblies.</title>
        <authorList>
            <person name="Souvorov A."/>
            <person name="Agarwala R."/>
            <person name="Lipman D.J."/>
        </authorList>
    </citation>
    <scope>NUCLEOTIDE SEQUENCE [LARGE SCALE GENOMIC DNA]</scope>
    <source>
        <strain evidence="3">BCW_4213</strain>
    </source>
</reference>
<evidence type="ECO:0000313" key="5">
    <source>
        <dbReference type="EMBL" id="MDW9353023.1"/>
    </source>
</evidence>
<dbReference type="EMBL" id="JAWPMK010000002">
    <property type="protein sequence ID" value="MDW9353023.1"/>
    <property type="molecule type" value="Genomic_DNA"/>
</dbReference>
<organism evidence="3">
    <name type="scientific">Escherichia coli</name>
    <dbReference type="NCBI Taxonomy" id="562"/>
    <lineage>
        <taxon>Bacteria</taxon>
        <taxon>Pseudomonadati</taxon>
        <taxon>Pseudomonadota</taxon>
        <taxon>Gammaproteobacteria</taxon>
        <taxon>Enterobacterales</taxon>
        <taxon>Enterobacteriaceae</taxon>
        <taxon>Escherichia</taxon>
    </lineage>
</organism>
<gene>
    <name evidence="4" type="ORF">F7F11_23275</name>
    <name evidence="3" type="ORF">HI055_001245</name>
    <name evidence="5" type="ORF">R8G00_26610</name>
</gene>
<dbReference type="AlphaFoldDB" id="A0A1Q4PBL8"/>
<dbReference type="Proteomes" id="UP000327073">
    <property type="component" value="Unassembled WGS sequence"/>
</dbReference>
<evidence type="ECO:0000313" key="4">
    <source>
        <dbReference type="EMBL" id="KAB0121905.1"/>
    </source>
</evidence>
<evidence type="ECO:0000313" key="6">
    <source>
        <dbReference type="Proteomes" id="UP000327073"/>
    </source>
</evidence>
<dbReference type="InterPro" id="IPR036086">
    <property type="entry name" value="ParB/Sulfiredoxin_sf"/>
</dbReference>
<evidence type="ECO:0000313" key="3">
    <source>
        <dbReference type="EMBL" id="HAI2140935.1"/>
    </source>
</evidence>
<accession>A0A1Q4PBL8</accession>
<sequence length="296" mass="33590">MISQCFDSRFYTFKVESLVYARTLPVNVKFSTKYKQIKASVDEIGLIEPIVVYINDANDKVILDGHLRVEVLKELGITTAHCLISPVEDTYSYNKRVSRLTIVQAQNMLLKAVESGVSVEKLCAVLGVTPDTLIGKLKISDGIAPEVMALLAEKNVPQTIFSVLKKLKFYKQIEMVNTMISINNFTRKFAMSMLHAVAPEHLVAPKKDASRETDIRKNLERLEKEMASVQVETQHLQDEYAENNLRLVIIKNHIERLLANGQVLNWLYDNHQEYLSVLKQISGLDDLNKLGQTIEE</sequence>
<feature type="coiled-coil region" evidence="1">
    <location>
        <begin position="212"/>
        <end position="239"/>
    </location>
</feature>
<proteinExistence type="predicted"/>
<evidence type="ECO:0000259" key="2">
    <source>
        <dbReference type="Pfam" id="PF07506"/>
    </source>
</evidence>
<dbReference type="Proteomes" id="UP000852798">
    <property type="component" value="Unassembled WGS sequence"/>
</dbReference>
<keyword evidence="1" id="KW-0175">Coiled coil</keyword>
<dbReference type="SUPFAM" id="SSF110849">
    <property type="entry name" value="ParB/Sulfiredoxin"/>
    <property type="match status" value="1"/>
</dbReference>
<dbReference type="EMBL" id="VZEL01000035">
    <property type="protein sequence ID" value="KAB0121905.1"/>
    <property type="molecule type" value="Genomic_DNA"/>
</dbReference>
<dbReference type="InterPro" id="IPR011111">
    <property type="entry name" value="Plasmid_RepB"/>
</dbReference>
<reference evidence="5" key="4">
    <citation type="submission" date="2023-10" db="EMBL/GenBank/DDBJ databases">
        <title>Draft Genome Sequence of a Shiga toxin-producing Escherichia coli strain from deer meat showing an IS-element integration in the B-subunit of the Shiga toxin Stx2b gene.</title>
        <authorList>
            <person name="Projahn M."/>
            <person name="Borowiak M."/>
        </authorList>
    </citation>
    <scope>NUCLEOTIDE SEQUENCE</scope>
    <source>
        <strain evidence="5">BfR-EC-18960</strain>
    </source>
</reference>
<comment type="caution">
    <text evidence="3">The sequence shown here is derived from an EMBL/GenBank/DDBJ whole genome shotgun (WGS) entry which is preliminary data.</text>
</comment>
<reference evidence="4 6" key="2">
    <citation type="submission" date="2019-03" db="EMBL/GenBank/DDBJ databases">
        <title>Whole Genome Sequencing of Shiga-Toxin Escherichia coli Strains from Nebraska.</title>
        <authorList>
            <person name="Abdalhamid B."/>
            <person name="Mccutchen E.L."/>
            <person name="Bouska A.C."/>
            <person name="Hinrichs S.H."/>
            <person name="Iwen P.C."/>
        </authorList>
    </citation>
    <scope>NUCLEOTIDE SEQUENCE [LARGE SCALE GENOMIC DNA]</scope>
    <source>
        <strain evidence="4 6">STEC_170836</strain>
    </source>
</reference>
<dbReference type="Proteomes" id="UP001271591">
    <property type="component" value="Unassembled WGS sequence"/>
</dbReference>
<dbReference type="RefSeq" id="WP_001561282.1">
    <property type="nucleotide sequence ID" value="NZ_JAETYC010000003.1"/>
</dbReference>
<reference evidence="3" key="3">
    <citation type="submission" date="2020-02" db="EMBL/GenBank/DDBJ databases">
        <authorList>
            <consortium name="NCBI Pathogen Detection Project"/>
        </authorList>
    </citation>
    <scope>NUCLEOTIDE SEQUENCE</scope>
    <source>
        <strain evidence="3">BCW_4213</strain>
    </source>
</reference>
<dbReference type="Pfam" id="PF07506">
    <property type="entry name" value="RepB"/>
    <property type="match status" value="1"/>
</dbReference>
<name>A0A1Q4PBL8_ECOLX</name>
<dbReference type="Gene3D" id="3.90.1530.10">
    <property type="entry name" value="Conserved hypothetical protein from pyrococcus furiosus pfu- 392566-001, ParB domain"/>
    <property type="match status" value="1"/>
</dbReference>